<dbReference type="AlphaFoldDB" id="A0A915DMD0"/>
<evidence type="ECO:0000313" key="1">
    <source>
        <dbReference type="Proteomes" id="UP000887574"/>
    </source>
</evidence>
<organism evidence="1 2">
    <name type="scientific">Ditylenchus dipsaci</name>
    <dbReference type="NCBI Taxonomy" id="166011"/>
    <lineage>
        <taxon>Eukaryota</taxon>
        <taxon>Metazoa</taxon>
        <taxon>Ecdysozoa</taxon>
        <taxon>Nematoda</taxon>
        <taxon>Chromadorea</taxon>
        <taxon>Rhabditida</taxon>
        <taxon>Tylenchina</taxon>
        <taxon>Tylenchomorpha</taxon>
        <taxon>Sphaerularioidea</taxon>
        <taxon>Anguinidae</taxon>
        <taxon>Anguininae</taxon>
        <taxon>Ditylenchus</taxon>
    </lineage>
</organism>
<reference evidence="2" key="1">
    <citation type="submission" date="2022-11" db="UniProtKB">
        <authorList>
            <consortium name="WormBaseParasite"/>
        </authorList>
    </citation>
    <scope>IDENTIFICATION</scope>
</reference>
<name>A0A915DMD0_9BILA</name>
<dbReference type="Proteomes" id="UP000887574">
    <property type="component" value="Unplaced"/>
</dbReference>
<keyword evidence="1" id="KW-1185">Reference proteome</keyword>
<proteinExistence type="predicted"/>
<dbReference type="WBParaSite" id="jg20898">
    <property type="protein sequence ID" value="jg20898"/>
    <property type="gene ID" value="jg20898"/>
</dbReference>
<protein>
    <submittedName>
        <fullName evidence="2">Uncharacterized protein</fullName>
    </submittedName>
</protein>
<accession>A0A915DMD0</accession>
<evidence type="ECO:0000313" key="2">
    <source>
        <dbReference type="WBParaSite" id="jg20898"/>
    </source>
</evidence>
<sequence length="83" mass="9470">MFHDLMCPLLRHILDFQAPIDQPCKNLTKCRPLPVFPQFYFDLRLHSAPYFADEGSKSQAGLSPPAGLLVRTWLSLNSLLSQR</sequence>